<dbReference type="EMBL" id="CP014230">
    <property type="protein sequence ID" value="AMD91802.1"/>
    <property type="molecule type" value="Genomic_DNA"/>
</dbReference>
<evidence type="ECO:0008006" key="3">
    <source>
        <dbReference type="Google" id="ProtNLM"/>
    </source>
</evidence>
<proteinExistence type="predicted"/>
<sequence>MFGQLVRQVDAAGVETRFTYDALGRELTRTRAGAVWKREYGTDGRVANSTDPLGAVTRFFYDAGGNPVKTVDPTGNVTEAGYDPAGRMMNATDALGGVTRFTYDSQGRPASRTDAAGQRMEYAYTPRGDLARTQDPAGAVSMTYDAPGGGCSSCGGSAAGRPVRVDYPTFSRLFAYDGLGRTVRETDVFGPKNETRGASYVYDKAGRLAEKREWAHDPDLTHRVTKYTYDRLGRLVRETDNLG</sequence>
<evidence type="ECO:0000313" key="2">
    <source>
        <dbReference type="Proteomes" id="UP000063964"/>
    </source>
</evidence>
<dbReference type="Proteomes" id="UP000063964">
    <property type="component" value="Chromosome"/>
</dbReference>
<dbReference type="OrthoDB" id="5458729at2"/>
<dbReference type="PANTHER" id="PTHR32305">
    <property type="match status" value="1"/>
</dbReference>
<dbReference type="STRING" id="888061.AXF15_00820"/>
<reference evidence="2" key="1">
    <citation type="submission" date="2016-02" db="EMBL/GenBank/DDBJ databases">
        <authorList>
            <person name="Holder M.E."/>
            <person name="Ajami N.J."/>
            <person name="Petrosino J.F."/>
        </authorList>
    </citation>
    <scope>NUCLEOTIDE SEQUENCE [LARGE SCALE GENOMIC DNA]</scope>
    <source>
        <strain evidence="2">DSM 12838</strain>
    </source>
</reference>
<dbReference type="Pfam" id="PF05593">
    <property type="entry name" value="RHS_repeat"/>
    <property type="match status" value="4"/>
</dbReference>
<dbReference type="NCBIfam" id="TIGR01643">
    <property type="entry name" value="YD_repeat_2x"/>
    <property type="match status" value="5"/>
</dbReference>
<dbReference type="KEGG" id="doa:AXF15_00820"/>
<dbReference type="InterPro" id="IPR006530">
    <property type="entry name" value="YD"/>
</dbReference>
<accession>A0A0X8JN22</accession>
<dbReference type="RefSeq" id="WP_066602006.1">
    <property type="nucleotide sequence ID" value="NZ_CP014230.1"/>
</dbReference>
<protein>
    <recommendedName>
        <fullName evidence="3">Type IV secretion protein Rhs</fullName>
    </recommendedName>
</protein>
<dbReference type="Gene3D" id="2.180.10.10">
    <property type="entry name" value="RHS repeat-associated core"/>
    <property type="match status" value="1"/>
</dbReference>
<dbReference type="PANTHER" id="PTHR32305:SF15">
    <property type="entry name" value="PROTEIN RHSA-RELATED"/>
    <property type="match status" value="1"/>
</dbReference>
<gene>
    <name evidence="1" type="ORF">AXF15_00820</name>
</gene>
<dbReference type="InterPro" id="IPR031325">
    <property type="entry name" value="RHS_repeat"/>
</dbReference>
<dbReference type="InterPro" id="IPR050708">
    <property type="entry name" value="T6SS_VgrG/RHS"/>
</dbReference>
<name>A0A0X8JN22_9BACT</name>
<keyword evidence="2" id="KW-1185">Reference proteome</keyword>
<organism evidence="1 2">
    <name type="scientific">Desulfomicrobium orale DSM 12838</name>
    <dbReference type="NCBI Taxonomy" id="888061"/>
    <lineage>
        <taxon>Bacteria</taxon>
        <taxon>Pseudomonadati</taxon>
        <taxon>Thermodesulfobacteriota</taxon>
        <taxon>Desulfovibrionia</taxon>
        <taxon>Desulfovibrionales</taxon>
        <taxon>Desulfomicrobiaceae</taxon>
        <taxon>Desulfomicrobium</taxon>
    </lineage>
</organism>
<dbReference type="AlphaFoldDB" id="A0A0X8JN22"/>
<evidence type="ECO:0000313" key="1">
    <source>
        <dbReference type="EMBL" id="AMD91802.1"/>
    </source>
</evidence>